<protein>
    <recommendedName>
        <fullName evidence="5">Secreted protein</fullName>
    </recommendedName>
</protein>
<dbReference type="Proteomes" id="UP000256964">
    <property type="component" value="Unassembled WGS sequence"/>
</dbReference>
<dbReference type="AlphaFoldDB" id="A0A371DJ60"/>
<evidence type="ECO:0000313" key="4">
    <source>
        <dbReference type="Proteomes" id="UP000256964"/>
    </source>
</evidence>
<name>A0A371DJ60_9APHY</name>
<dbReference type="EMBL" id="KZ857390">
    <property type="protein sequence ID" value="RDX52569.1"/>
    <property type="molecule type" value="Genomic_DNA"/>
</dbReference>
<evidence type="ECO:0008006" key="5">
    <source>
        <dbReference type="Google" id="ProtNLM"/>
    </source>
</evidence>
<feature type="signal peptide" evidence="2">
    <location>
        <begin position="1"/>
        <end position="20"/>
    </location>
</feature>
<proteinExistence type="predicted"/>
<gene>
    <name evidence="3" type="ORF">OH76DRAFT_1400363</name>
</gene>
<keyword evidence="2" id="KW-0732">Signal</keyword>
<reference evidence="3 4" key="1">
    <citation type="journal article" date="2018" name="Biotechnol. Biofuels">
        <title>Integrative visual omics of the white-rot fungus Polyporus brumalis exposes the biotechnological potential of its oxidative enzymes for delignifying raw plant biomass.</title>
        <authorList>
            <person name="Miyauchi S."/>
            <person name="Rancon A."/>
            <person name="Drula E."/>
            <person name="Hage H."/>
            <person name="Chaduli D."/>
            <person name="Favel A."/>
            <person name="Grisel S."/>
            <person name="Henrissat B."/>
            <person name="Herpoel-Gimbert I."/>
            <person name="Ruiz-Duenas F.J."/>
            <person name="Chevret D."/>
            <person name="Hainaut M."/>
            <person name="Lin J."/>
            <person name="Wang M."/>
            <person name="Pangilinan J."/>
            <person name="Lipzen A."/>
            <person name="Lesage-Meessen L."/>
            <person name="Navarro D."/>
            <person name="Riley R."/>
            <person name="Grigoriev I.V."/>
            <person name="Zhou S."/>
            <person name="Raouche S."/>
            <person name="Rosso M.N."/>
        </authorList>
    </citation>
    <scope>NUCLEOTIDE SEQUENCE [LARGE SCALE GENOMIC DNA]</scope>
    <source>
        <strain evidence="3 4">BRFM 1820</strain>
    </source>
</reference>
<feature type="region of interest" description="Disordered" evidence="1">
    <location>
        <begin position="52"/>
        <end position="75"/>
    </location>
</feature>
<feature type="chain" id="PRO_5016868376" description="Secreted protein" evidence="2">
    <location>
        <begin position="21"/>
        <end position="102"/>
    </location>
</feature>
<keyword evidence="4" id="KW-1185">Reference proteome</keyword>
<sequence>MKRKPPPSIWTAVVLDLSLASRTSTSGELMHRIWGSLRMALRNNARHVKLGKSWMSRDDTSRGTPRSTLSRAPIKNVPRHIQESVQWTPTLIKGCTRTPKGL</sequence>
<organism evidence="3 4">
    <name type="scientific">Lentinus brumalis</name>
    <dbReference type="NCBI Taxonomy" id="2498619"/>
    <lineage>
        <taxon>Eukaryota</taxon>
        <taxon>Fungi</taxon>
        <taxon>Dikarya</taxon>
        <taxon>Basidiomycota</taxon>
        <taxon>Agaricomycotina</taxon>
        <taxon>Agaricomycetes</taxon>
        <taxon>Polyporales</taxon>
        <taxon>Polyporaceae</taxon>
        <taxon>Lentinus</taxon>
    </lineage>
</organism>
<evidence type="ECO:0000256" key="1">
    <source>
        <dbReference type="SAM" id="MobiDB-lite"/>
    </source>
</evidence>
<evidence type="ECO:0000256" key="2">
    <source>
        <dbReference type="SAM" id="SignalP"/>
    </source>
</evidence>
<accession>A0A371DJ60</accession>
<evidence type="ECO:0000313" key="3">
    <source>
        <dbReference type="EMBL" id="RDX52569.1"/>
    </source>
</evidence>